<feature type="transmembrane region" description="Helical" evidence="1">
    <location>
        <begin position="141"/>
        <end position="158"/>
    </location>
</feature>
<feature type="transmembrane region" description="Helical" evidence="1">
    <location>
        <begin position="27"/>
        <end position="49"/>
    </location>
</feature>
<keyword evidence="1" id="KW-0812">Transmembrane</keyword>
<evidence type="ECO:0000256" key="1">
    <source>
        <dbReference type="SAM" id="Phobius"/>
    </source>
</evidence>
<dbReference type="Proteomes" id="UP001595896">
    <property type="component" value="Unassembled WGS sequence"/>
</dbReference>
<evidence type="ECO:0000259" key="2">
    <source>
        <dbReference type="Pfam" id="PF22570"/>
    </source>
</evidence>
<keyword evidence="4" id="KW-1185">Reference proteome</keyword>
<keyword evidence="1" id="KW-0472">Membrane</keyword>
<protein>
    <submittedName>
        <fullName evidence="3">LiaI-LiaF-like domain-containing protein</fullName>
    </submittedName>
</protein>
<evidence type="ECO:0000313" key="3">
    <source>
        <dbReference type="EMBL" id="MFC4737467.1"/>
    </source>
</evidence>
<dbReference type="InterPro" id="IPR054331">
    <property type="entry name" value="LiaF_TM"/>
</dbReference>
<feature type="transmembrane region" description="Helical" evidence="1">
    <location>
        <begin position="61"/>
        <end position="81"/>
    </location>
</feature>
<reference evidence="4" key="1">
    <citation type="journal article" date="2019" name="Int. J. Syst. Evol. Microbiol.">
        <title>The Global Catalogue of Microorganisms (GCM) 10K type strain sequencing project: providing services to taxonomists for standard genome sequencing and annotation.</title>
        <authorList>
            <consortium name="The Broad Institute Genomics Platform"/>
            <consortium name="The Broad Institute Genome Sequencing Center for Infectious Disease"/>
            <person name="Wu L."/>
            <person name="Ma J."/>
        </authorList>
    </citation>
    <scope>NUCLEOTIDE SEQUENCE [LARGE SCALE GENOMIC DNA]</scope>
    <source>
        <strain evidence="4">JCM 12165</strain>
    </source>
</reference>
<feature type="transmembrane region" description="Helical" evidence="1">
    <location>
        <begin position="87"/>
        <end position="104"/>
    </location>
</feature>
<keyword evidence="1" id="KW-1133">Transmembrane helix</keyword>
<sequence>MKANYALPGLILLVIGLYFLVDELGWSIPYVELLLTWQSILLGIGLVLMWQGFSNRDDQRLFSGSVLAGLGILFHGVHTLGLWGYEWPYFTLVIGTAFLLKYAFGRRDGLGTGLILLTVTAAAVFSARLMPAVQDHLGGLLAYWPVLFILLGVYFLFFRRR</sequence>
<feature type="domain" description="LiaF transmembrane" evidence="2">
    <location>
        <begin position="9"/>
        <end position="101"/>
    </location>
</feature>
<comment type="caution">
    <text evidence="3">The sequence shown here is derived from an EMBL/GenBank/DDBJ whole genome shotgun (WGS) entry which is preliminary data.</text>
</comment>
<feature type="transmembrane region" description="Helical" evidence="1">
    <location>
        <begin position="5"/>
        <end position="21"/>
    </location>
</feature>
<proteinExistence type="predicted"/>
<dbReference type="Pfam" id="PF22570">
    <property type="entry name" value="LiaF-TM"/>
    <property type="match status" value="1"/>
</dbReference>
<accession>A0ABV9NZC9</accession>
<feature type="transmembrane region" description="Helical" evidence="1">
    <location>
        <begin position="111"/>
        <end position="129"/>
    </location>
</feature>
<dbReference type="EMBL" id="JBHSGK010000013">
    <property type="protein sequence ID" value="MFC4737467.1"/>
    <property type="molecule type" value="Genomic_DNA"/>
</dbReference>
<name>A0ABV9NZC9_9BACI</name>
<gene>
    <name evidence="3" type="ORF">ACFO4L_12765</name>
</gene>
<organism evidence="3 4">
    <name type="scientific">Bacillus daqingensis</name>
    <dbReference type="NCBI Taxonomy" id="872396"/>
    <lineage>
        <taxon>Bacteria</taxon>
        <taxon>Bacillati</taxon>
        <taxon>Bacillota</taxon>
        <taxon>Bacilli</taxon>
        <taxon>Bacillales</taxon>
        <taxon>Bacillaceae</taxon>
        <taxon>Bacillus</taxon>
    </lineage>
</organism>
<evidence type="ECO:0000313" key="4">
    <source>
        <dbReference type="Proteomes" id="UP001595896"/>
    </source>
</evidence>
<dbReference type="RefSeq" id="WP_377910062.1">
    <property type="nucleotide sequence ID" value="NZ_JBHSGK010000013.1"/>
</dbReference>